<dbReference type="EMBL" id="PKPP01002749">
    <property type="protein sequence ID" value="PWA73357.1"/>
    <property type="molecule type" value="Genomic_DNA"/>
</dbReference>
<organism evidence="6 7">
    <name type="scientific">Artemisia annua</name>
    <name type="common">Sweet wormwood</name>
    <dbReference type="NCBI Taxonomy" id="35608"/>
    <lineage>
        <taxon>Eukaryota</taxon>
        <taxon>Viridiplantae</taxon>
        <taxon>Streptophyta</taxon>
        <taxon>Embryophyta</taxon>
        <taxon>Tracheophyta</taxon>
        <taxon>Spermatophyta</taxon>
        <taxon>Magnoliopsida</taxon>
        <taxon>eudicotyledons</taxon>
        <taxon>Gunneridae</taxon>
        <taxon>Pentapetalae</taxon>
        <taxon>asterids</taxon>
        <taxon>campanulids</taxon>
        <taxon>Asterales</taxon>
        <taxon>Asteraceae</taxon>
        <taxon>Asteroideae</taxon>
        <taxon>Anthemideae</taxon>
        <taxon>Artemisiinae</taxon>
        <taxon>Artemisia</taxon>
    </lineage>
</organism>
<keyword evidence="2" id="KW-0812">Transmembrane</keyword>
<dbReference type="InterPro" id="IPR013946">
    <property type="entry name" value="NCA2-like"/>
</dbReference>
<comment type="subcellular location">
    <subcellularLocation>
        <location evidence="1">Mitochondrion membrane</location>
        <topology evidence="1">Multi-pass membrane protein</topology>
    </subcellularLocation>
</comment>
<evidence type="ECO:0000256" key="1">
    <source>
        <dbReference type="ARBA" id="ARBA00004225"/>
    </source>
</evidence>
<proteinExistence type="predicted"/>
<dbReference type="Proteomes" id="UP000245207">
    <property type="component" value="Unassembled WGS sequence"/>
</dbReference>
<dbReference type="STRING" id="35608.A0A2U1NIN2"/>
<dbReference type="Pfam" id="PF08637">
    <property type="entry name" value="NCA2"/>
    <property type="match status" value="1"/>
</dbReference>
<comment type="caution">
    <text evidence="6">The sequence shown here is derived from an EMBL/GenBank/DDBJ whole genome shotgun (WGS) entry which is preliminary data.</text>
</comment>
<keyword evidence="7" id="KW-1185">Reference proteome</keyword>
<evidence type="ECO:0000256" key="4">
    <source>
        <dbReference type="ARBA" id="ARBA00023128"/>
    </source>
</evidence>
<keyword evidence="3" id="KW-1133">Transmembrane helix</keyword>
<evidence type="ECO:0000313" key="6">
    <source>
        <dbReference type="EMBL" id="PWA73357.1"/>
    </source>
</evidence>
<dbReference type="PANTHER" id="PTHR28234:SF1">
    <property type="entry name" value="NUCLEAR CONTROL OF ATPASE PROTEIN 2"/>
    <property type="match status" value="1"/>
</dbReference>
<evidence type="ECO:0000256" key="2">
    <source>
        <dbReference type="ARBA" id="ARBA00022692"/>
    </source>
</evidence>
<accession>A0A2U1NIN2</accession>
<protein>
    <submittedName>
        <fullName evidence="6">Dgd1 suppressor 1</fullName>
    </submittedName>
</protein>
<dbReference type="AlphaFoldDB" id="A0A2U1NIN2"/>
<evidence type="ECO:0000313" key="7">
    <source>
        <dbReference type="Proteomes" id="UP000245207"/>
    </source>
</evidence>
<reference evidence="6 7" key="1">
    <citation type="journal article" date="2018" name="Mol. Plant">
        <title>The genome of Artemisia annua provides insight into the evolution of Asteraceae family and artemisinin biosynthesis.</title>
        <authorList>
            <person name="Shen Q."/>
            <person name="Zhang L."/>
            <person name="Liao Z."/>
            <person name="Wang S."/>
            <person name="Yan T."/>
            <person name="Shi P."/>
            <person name="Liu M."/>
            <person name="Fu X."/>
            <person name="Pan Q."/>
            <person name="Wang Y."/>
            <person name="Lv Z."/>
            <person name="Lu X."/>
            <person name="Zhang F."/>
            <person name="Jiang W."/>
            <person name="Ma Y."/>
            <person name="Chen M."/>
            <person name="Hao X."/>
            <person name="Li L."/>
            <person name="Tang Y."/>
            <person name="Lv G."/>
            <person name="Zhou Y."/>
            <person name="Sun X."/>
            <person name="Brodelius P.E."/>
            <person name="Rose J.K.C."/>
            <person name="Tang K."/>
        </authorList>
    </citation>
    <scope>NUCLEOTIDE SEQUENCE [LARGE SCALE GENOMIC DNA]</scope>
    <source>
        <strain evidence="7">cv. Huhao1</strain>
        <tissue evidence="6">Leaf</tissue>
    </source>
</reference>
<keyword evidence="4" id="KW-0496">Mitochondrion</keyword>
<dbReference type="OrthoDB" id="413313at2759"/>
<dbReference type="PANTHER" id="PTHR28234">
    <property type="entry name" value="NUCLEAR CONTROL OF ATPASE PROTEIN 2"/>
    <property type="match status" value="1"/>
</dbReference>
<dbReference type="GO" id="GO:0005741">
    <property type="term" value="C:mitochondrial outer membrane"/>
    <property type="evidence" value="ECO:0007669"/>
    <property type="project" value="TreeGrafter"/>
</dbReference>
<name>A0A2U1NIN2_ARTAN</name>
<keyword evidence="5" id="KW-0472">Membrane</keyword>
<evidence type="ECO:0000256" key="5">
    <source>
        <dbReference type="ARBA" id="ARBA00023136"/>
    </source>
</evidence>
<sequence>MLLAFSEQTKGQKFLENIFDQKMLEIVMGRYEKELMHLIQNLLGAELARAMLIQVKQDTRQKVKGELLECTSEYEPHSILAVLR</sequence>
<gene>
    <name evidence="6" type="ORF">CTI12_AA091950</name>
</gene>
<evidence type="ECO:0000256" key="3">
    <source>
        <dbReference type="ARBA" id="ARBA00022989"/>
    </source>
</evidence>